<reference evidence="11 12" key="1">
    <citation type="submission" date="2020-07" db="EMBL/GenBank/DDBJ databases">
        <title>Sequencing the genomes of 1000 actinobacteria strains.</title>
        <authorList>
            <person name="Klenk H.-P."/>
        </authorList>
    </citation>
    <scope>NUCLEOTIDE SEQUENCE [LARGE SCALE GENOMIC DNA]</scope>
    <source>
        <strain evidence="11 12">DSM 42178</strain>
    </source>
</reference>
<sequence>MSTSPEEATTAAPARAAATSAAAGGPAVGGARVEPAEGAAPPAPDTPPDTPTAAPSPVAGESAGLRLLGEMRAEIGRADSKASILVALIGVAAGALAGALGAGRLPGPDALPAPAAALWWLGVAAWAAGLGSLLWAVVPRYRRSAWRPGLPLSFFGDVRRAALAGGLAEALRLAERDPLPGLVSALHDTSRIVAAKHHWIRVGVACFAMGALAIPAALAAG</sequence>
<dbReference type="RefSeq" id="WP_246449874.1">
    <property type="nucleotide sequence ID" value="NZ_JACBZD010000001.1"/>
</dbReference>
<evidence type="ECO:0000256" key="2">
    <source>
        <dbReference type="ARBA" id="ARBA00022475"/>
    </source>
</evidence>
<dbReference type="EMBL" id="JACBZD010000001">
    <property type="protein sequence ID" value="NYI05845.1"/>
    <property type="molecule type" value="Genomic_DNA"/>
</dbReference>
<dbReference type="GO" id="GO:0051607">
    <property type="term" value="P:defense response to virus"/>
    <property type="evidence" value="ECO:0007669"/>
    <property type="project" value="UniProtKB-KW"/>
</dbReference>
<evidence type="ECO:0000256" key="6">
    <source>
        <dbReference type="ARBA" id="ARBA00023118"/>
    </source>
</evidence>
<protein>
    <recommendedName>
        <fullName evidence="10">Pycsar effector protein domain-containing protein</fullName>
    </recommendedName>
</protein>
<feature type="compositionally biased region" description="Low complexity" evidence="8">
    <location>
        <begin position="1"/>
        <end position="40"/>
    </location>
</feature>
<keyword evidence="7 9" id="KW-0472">Membrane</keyword>
<accession>A0A852ZV91</accession>
<evidence type="ECO:0000256" key="1">
    <source>
        <dbReference type="ARBA" id="ARBA00004236"/>
    </source>
</evidence>
<keyword evidence="3 9" id="KW-0812">Transmembrane</keyword>
<feature type="transmembrane region" description="Helical" evidence="9">
    <location>
        <begin position="82"/>
        <end position="105"/>
    </location>
</feature>
<feature type="transmembrane region" description="Helical" evidence="9">
    <location>
        <begin position="199"/>
        <end position="220"/>
    </location>
</feature>
<keyword evidence="12" id="KW-1185">Reference proteome</keyword>
<dbReference type="GO" id="GO:0000166">
    <property type="term" value="F:nucleotide binding"/>
    <property type="evidence" value="ECO:0007669"/>
    <property type="project" value="UniProtKB-KW"/>
</dbReference>
<keyword evidence="2" id="KW-1003">Cell membrane</keyword>
<dbReference type="InterPro" id="IPR043760">
    <property type="entry name" value="PycTM_dom"/>
</dbReference>
<dbReference type="Proteomes" id="UP000567795">
    <property type="component" value="Unassembled WGS sequence"/>
</dbReference>
<dbReference type="Pfam" id="PF18967">
    <property type="entry name" value="PycTM"/>
    <property type="match status" value="1"/>
</dbReference>
<feature type="compositionally biased region" description="Pro residues" evidence="8">
    <location>
        <begin position="41"/>
        <end position="50"/>
    </location>
</feature>
<evidence type="ECO:0000256" key="4">
    <source>
        <dbReference type="ARBA" id="ARBA00022741"/>
    </source>
</evidence>
<evidence type="ECO:0000313" key="12">
    <source>
        <dbReference type="Proteomes" id="UP000567795"/>
    </source>
</evidence>
<keyword evidence="6" id="KW-0051">Antiviral defense</keyword>
<keyword evidence="4" id="KW-0547">Nucleotide-binding</keyword>
<comment type="subcellular location">
    <subcellularLocation>
        <location evidence="1">Cell membrane</location>
    </subcellularLocation>
</comment>
<evidence type="ECO:0000313" key="11">
    <source>
        <dbReference type="EMBL" id="NYI05845.1"/>
    </source>
</evidence>
<evidence type="ECO:0000256" key="9">
    <source>
        <dbReference type="SAM" id="Phobius"/>
    </source>
</evidence>
<evidence type="ECO:0000256" key="8">
    <source>
        <dbReference type="SAM" id="MobiDB-lite"/>
    </source>
</evidence>
<dbReference type="AlphaFoldDB" id="A0A852ZV91"/>
<feature type="transmembrane region" description="Helical" evidence="9">
    <location>
        <begin position="117"/>
        <end position="138"/>
    </location>
</feature>
<feature type="domain" description="Pycsar effector protein" evidence="10">
    <location>
        <begin position="65"/>
        <end position="219"/>
    </location>
</feature>
<gene>
    <name evidence="11" type="ORF">FHU37_002788</name>
</gene>
<evidence type="ECO:0000256" key="3">
    <source>
        <dbReference type="ARBA" id="ARBA00022692"/>
    </source>
</evidence>
<proteinExistence type="predicted"/>
<evidence type="ECO:0000259" key="10">
    <source>
        <dbReference type="Pfam" id="PF18967"/>
    </source>
</evidence>
<keyword evidence="5 9" id="KW-1133">Transmembrane helix</keyword>
<comment type="caution">
    <text evidence="11">The sequence shown here is derived from an EMBL/GenBank/DDBJ whole genome shotgun (WGS) entry which is preliminary data.</text>
</comment>
<feature type="region of interest" description="Disordered" evidence="8">
    <location>
        <begin position="1"/>
        <end position="60"/>
    </location>
</feature>
<organism evidence="11 12">
    <name type="scientific">Allostreptomyces psammosilenae</name>
    <dbReference type="NCBI Taxonomy" id="1892865"/>
    <lineage>
        <taxon>Bacteria</taxon>
        <taxon>Bacillati</taxon>
        <taxon>Actinomycetota</taxon>
        <taxon>Actinomycetes</taxon>
        <taxon>Kitasatosporales</taxon>
        <taxon>Streptomycetaceae</taxon>
        <taxon>Allostreptomyces</taxon>
    </lineage>
</organism>
<dbReference type="GO" id="GO:0005886">
    <property type="term" value="C:plasma membrane"/>
    <property type="evidence" value="ECO:0007669"/>
    <property type="project" value="UniProtKB-SubCell"/>
</dbReference>
<name>A0A852ZV91_9ACTN</name>
<evidence type="ECO:0000256" key="5">
    <source>
        <dbReference type="ARBA" id="ARBA00022989"/>
    </source>
</evidence>
<evidence type="ECO:0000256" key="7">
    <source>
        <dbReference type="ARBA" id="ARBA00023136"/>
    </source>
</evidence>